<dbReference type="EMBL" id="CP144693">
    <property type="protein sequence ID" value="WVZ01306.1"/>
    <property type="molecule type" value="Genomic_DNA"/>
</dbReference>
<accession>A0AAQ3RRC1</accession>
<evidence type="ECO:0000313" key="1">
    <source>
        <dbReference type="EMBL" id="WVZ01306.1"/>
    </source>
</evidence>
<evidence type="ECO:0000313" key="2">
    <source>
        <dbReference type="Proteomes" id="UP001374535"/>
    </source>
</evidence>
<dbReference type="AlphaFoldDB" id="A0AAQ3RRC1"/>
<proteinExistence type="predicted"/>
<name>A0AAQ3RRC1_VIGMU</name>
<organism evidence="1 2">
    <name type="scientific">Vigna mungo</name>
    <name type="common">Black gram</name>
    <name type="synonym">Phaseolus mungo</name>
    <dbReference type="NCBI Taxonomy" id="3915"/>
    <lineage>
        <taxon>Eukaryota</taxon>
        <taxon>Viridiplantae</taxon>
        <taxon>Streptophyta</taxon>
        <taxon>Embryophyta</taxon>
        <taxon>Tracheophyta</taxon>
        <taxon>Spermatophyta</taxon>
        <taxon>Magnoliopsida</taxon>
        <taxon>eudicotyledons</taxon>
        <taxon>Gunneridae</taxon>
        <taxon>Pentapetalae</taxon>
        <taxon>rosids</taxon>
        <taxon>fabids</taxon>
        <taxon>Fabales</taxon>
        <taxon>Fabaceae</taxon>
        <taxon>Papilionoideae</taxon>
        <taxon>50 kb inversion clade</taxon>
        <taxon>NPAAA clade</taxon>
        <taxon>indigoferoid/millettioid clade</taxon>
        <taxon>Phaseoleae</taxon>
        <taxon>Vigna</taxon>
    </lineage>
</organism>
<keyword evidence="2" id="KW-1185">Reference proteome</keyword>
<sequence>MPLSINPTSNGVNGHLPSTRLAPGFIILCFLLNLPRQLLSRAISISCFSSSPPSYSQHENATISSSKRRCTETYFPPLWELYLIILSTMLSASACIGSENLRAPKLAKHLRRWIFEGTA</sequence>
<protein>
    <submittedName>
        <fullName evidence="1">Uncharacterized protein</fullName>
    </submittedName>
</protein>
<dbReference type="Proteomes" id="UP001374535">
    <property type="component" value="Chromosome 8"/>
</dbReference>
<reference evidence="1 2" key="1">
    <citation type="journal article" date="2023" name="Life. Sci Alliance">
        <title>Evolutionary insights into 3D genome organization and epigenetic landscape of Vigna mungo.</title>
        <authorList>
            <person name="Junaid A."/>
            <person name="Singh B."/>
            <person name="Bhatia S."/>
        </authorList>
    </citation>
    <scope>NUCLEOTIDE SEQUENCE [LARGE SCALE GENOMIC DNA]</scope>
    <source>
        <strain evidence="1">Urdbean</strain>
    </source>
</reference>
<gene>
    <name evidence="1" type="ORF">V8G54_027375</name>
</gene>